<proteinExistence type="predicted"/>
<protein>
    <submittedName>
        <fullName evidence="1">Uncharacterized protein</fullName>
    </submittedName>
</protein>
<reference evidence="1 2" key="1">
    <citation type="submission" date="2015-03" db="EMBL/GenBank/DDBJ databases">
        <authorList>
            <person name="Murphy D."/>
        </authorList>
    </citation>
    <scope>NUCLEOTIDE SEQUENCE [LARGE SCALE GENOMIC DNA]</scope>
    <source>
        <strain evidence="1 2">BR165/97</strain>
    </source>
</reference>
<name>A0A0T9MQN8_YERIN</name>
<evidence type="ECO:0000313" key="1">
    <source>
        <dbReference type="EMBL" id="CNG35835.1"/>
    </source>
</evidence>
<dbReference type="AlphaFoldDB" id="A0A0T9MQN8"/>
<dbReference type="Proteomes" id="UP000038750">
    <property type="component" value="Unassembled WGS sequence"/>
</dbReference>
<dbReference type="STRING" id="631.CH53_1864"/>
<evidence type="ECO:0000313" key="2">
    <source>
        <dbReference type="Proteomes" id="UP000038750"/>
    </source>
</evidence>
<organism evidence="1 2">
    <name type="scientific">Yersinia intermedia</name>
    <dbReference type="NCBI Taxonomy" id="631"/>
    <lineage>
        <taxon>Bacteria</taxon>
        <taxon>Pseudomonadati</taxon>
        <taxon>Pseudomonadota</taxon>
        <taxon>Gammaproteobacteria</taxon>
        <taxon>Enterobacterales</taxon>
        <taxon>Yersiniaceae</taxon>
        <taxon>Yersinia</taxon>
    </lineage>
</organism>
<dbReference type="EMBL" id="CPZJ01000017">
    <property type="protein sequence ID" value="CNG35835.1"/>
    <property type="molecule type" value="Genomic_DNA"/>
</dbReference>
<sequence length="53" mass="5939">MIFLSRNALLFSDISQFLTGFTLIEENLAINGVSRGIGEWLLGGYQRVTHLII</sequence>
<gene>
    <name evidence="1" type="ORF">ERS008530_03574</name>
</gene>
<accession>A0A0T9MQN8</accession>